<accession>A0A0K0G5E6</accession>
<name>A0A0K0G5E6_STRVS</name>
<keyword evidence="1" id="KW-1185">Reference proteome</keyword>
<evidence type="ECO:0000313" key="1">
    <source>
        <dbReference type="Proteomes" id="UP000035680"/>
    </source>
</evidence>
<organism evidence="1 2">
    <name type="scientific">Strongyloides venezuelensis</name>
    <name type="common">Threadworm</name>
    <dbReference type="NCBI Taxonomy" id="75913"/>
    <lineage>
        <taxon>Eukaryota</taxon>
        <taxon>Metazoa</taxon>
        <taxon>Ecdysozoa</taxon>
        <taxon>Nematoda</taxon>
        <taxon>Chromadorea</taxon>
        <taxon>Rhabditida</taxon>
        <taxon>Tylenchina</taxon>
        <taxon>Panagrolaimomorpha</taxon>
        <taxon>Strongyloidoidea</taxon>
        <taxon>Strongyloididae</taxon>
        <taxon>Strongyloides</taxon>
    </lineage>
</organism>
<proteinExistence type="predicted"/>
<evidence type="ECO:0000313" key="2">
    <source>
        <dbReference type="WBParaSite" id="SVE_1996300.1"/>
    </source>
</evidence>
<reference evidence="2" key="2">
    <citation type="submission" date="2015-08" db="UniProtKB">
        <authorList>
            <consortium name="WormBaseParasite"/>
        </authorList>
    </citation>
    <scope>IDENTIFICATION</scope>
</reference>
<reference evidence="1" key="1">
    <citation type="submission" date="2014-07" db="EMBL/GenBank/DDBJ databases">
        <authorList>
            <person name="Martin A.A"/>
            <person name="De Silva N."/>
        </authorList>
    </citation>
    <scope>NUCLEOTIDE SEQUENCE</scope>
</reference>
<dbReference type="Proteomes" id="UP000035680">
    <property type="component" value="Unassembled WGS sequence"/>
</dbReference>
<dbReference type="AlphaFoldDB" id="A0A0K0G5E6"/>
<protein>
    <submittedName>
        <fullName evidence="2">His-Xaa-Ser system protein HxsD</fullName>
    </submittedName>
</protein>
<dbReference type="WBParaSite" id="SVE_1996300.1">
    <property type="protein sequence ID" value="SVE_1996300.1"/>
    <property type="gene ID" value="SVE_1996300"/>
</dbReference>
<sequence length="112" mass="12968">MFSQKHVLEKISWYLSVIDCYNLARNCKTSFVKIGDMKIEDDMLLFGKCYCSLEVNSADRKTYEISILKIIINDLVDKRDSIDVAFTDVISKIQRYSENRDNLTDIGRGNKS</sequence>